<name>X0YCW0_9ZZZZ</name>
<evidence type="ECO:0000313" key="1">
    <source>
        <dbReference type="EMBL" id="GAG53710.1"/>
    </source>
</evidence>
<sequence>MSYIILLALLTMLIVIVVVAIKSRAGDIYRKRPEKDITEDAWLLEIKNKSQGYNHTAKLYKDQR</sequence>
<organism evidence="1">
    <name type="scientific">marine sediment metagenome</name>
    <dbReference type="NCBI Taxonomy" id="412755"/>
    <lineage>
        <taxon>unclassified sequences</taxon>
        <taxon>metagenomes</taxon>
        <taxon>ecological metagenomes</taxon>
    </lineage>
</organism>
<protein>
    <submittedName>
        <fullName evidence="1">Uncharacterized protein</fullName>
    </submittedName>
</protein>
<gene>
    <name evidence="1" type="ORF">S01H4_18799</name>
</gene>
<comment type="caution">
    <text evidence="1">The sequence shown here is derived from an EMBL/GenBank/DDBJ whole genome shotgun (WGS) entry which is preliminary data.</text>
</comment>
<dbReference type="AlphaFoldDB" id="X0YCW0"/>
<reference evidence="1" key="1">
    <citation type="journal article" date="2014" name="Front. Microbiol.">
        <title>High frequency of phylogenetically diverse reductive dehalogenase-homologous genes in deep subseafloor sedimentary metagenomes.</title>
        <authorList>
            <person name="Kawai M."/>
            <person name="Futagami T."/>
            <person name="Toyoda A."/>
            <person name="Takaki Y."/>
            <person name="Nishi S."/>
            <person name="Hori S."/>
            <person name="Arai W."/>
            <person name="Tsubouchi T."/>
            <person name="Morono Y."/>
            <person name="Uchiyama I."/>
            <person name="Ito T."/>
            <person name="Fujiyama A."/>
            <person name="Inagaki F."/>
            <person name="Takami H."/>
        </authorList>
    </citation>
    <scope>NUCLEOTIDE SEQUENCE</scope>
    <source>
        <strain evidence="1">Expedition CK06-06</strain>
    </source>
</reference>
<accession>X0YCW0</accession>
<proteinExistence type="predicted"/>
<dbReference type="EMBL" id="BART01008347">
    <property type="protein sequence ID" value="GAG53710.1"/>
    <property type="molecule type" value="Genomic_DNA"/>
</dbReference>